<dbReference type="Proteomes" id="UP000249081">
    <property type="component" value="Unassembled WGS sequence"/>
</dbReference>
<dbReference type="EMBL" id="QBMN01000144">
    <property type="protein sequence ID" value="PZO36358.1"/>
    <property type="molecule type" value="Genomic_DNA"/>
</dbReference>
<dbReference type="InterPro" id="IPR002636">
    <property type="entry name" value="DUF29"/>
</dbReference>
<dbReference type="Pfam" id="PF01724">
    <property type="entry name" value="DUF29"/>
    <property type="match status" value="1"/>
</dbReference>
<accession>A0A2W4XYK6</accession>
<evidence type="ECO:0000313" key="1">
    <source>
        <dbReference type="EMBL" id="PZO36358.1"/>
    </source>
</evidence>
<dbReference type="PANTHER" id="PTHR34235:SF3">
    <property type="entry name" value="SLR1203 PROTEIN"/>
    <property type="match status" value="1"/>
</dbReference>
<reference evidence="1 2" key="2">
    <citation type="submission" date="2018-06" db="EMBL/GenBank/DDBJ databases">
        <title>Metagenomic assembly of (sub)arctic Cyanobacteria and their associated microbiome from non-axenic cultures.</title>
        <authorList>
            <person name="Baurain D."/>
        </authorList>
    </citation>
    <scope>NUCLEOTIDE SEQUENCE [LARGE SCALE GENOMIC DNA]</scope>
    <source>
        <strain evidence="1">ULC041bin1</strain>
    </source>
</reference>
<proteinExistence type="predicted"/>
<comment type="caution">
    <text evidence="1">The sequence shown here is derived from an EMBL/GenBank/DDBJ whole genome shotgun (WGS) entry which is preliminary data.</text>
</comment>
<reference evidence="2" key="1">
    <citation type="submission" date="2018-04" db="EMBL/GenBank/DDBJ databases">
        <authorList>
            <person name="Cornet L."/>
        </authorList>
    </citation>
    <scope>NUCLEOTIDE SEQUENCE [LARGE SCALE GENOMIC DNA]</scope>
</reference>
<sequence length="161" mass="18594">MTAPQPIHSPPESAALYDSDYLRWLAETAELLRSGRLNQIDVLNLAEELDDMGRSEKRAVESNLEVLLRHLLKYQYQGDRRSNSWRFTILEHRDRIAKAFRDSPSLRPYFASIYADCYTLARKKTAVETGLSLETFPEWVPFTPETALDTEFLPDNDINLS</sequence>
<name>A0A2W4XYK6_9CYAN</name>
<evidence type="ECO:0000313" key="2">
    <source>
        <dbReference type="Proteomes" id="UP000249081"/>
    </source>
</evidence>
<dbReference type="PANTHER" id="PTHR34235">
    <property type="entry name" value="SLR1203 PROTEIN-RELATED"/>
    <property type="match status" value="1"/>
</dbReference>
<gene>
    <name evidence="1" type="ORF">DCF17_17380</name>
</gene>
<dbReference type="AlphaFoldDB" id="A0A2W4XYK6"/>
<organism evidence="1 2">
    <name type="scientific">Shackletoniella antarctica</name>
    <dbReference type="NCBI Taxonomy" id="268115"/>
    <lineage>
        <taxon>Bacteria</taxon>
        <taxon>Bacillati</taxon>
        <taxon>Cyanobacteriota</taxon>
        <taxon>Cyanophyceae</taxon>
        <taxon>Oculatellales</taxon>
        <taxon>Oculatellaceae</taxon>
        <taxon>Shackletoniella</taxon>
    </lineage>
</organism>
<protein>
    <submittedName>
        <fullName evidence="1">DUF29 domain-containing protein</fullName>
    </submittedName>
</protein>
<dbReference type="Gene3D" id="1.20.1220.20">
    <property type="entry name" value="Uncharcterised protein PF01724"/>
    <property type="match status" value="1"/>
</dbReference>